<dbReference type="InterPro" id="IPR036871">
    <property type="entry name" value="PX_dom_sf"/>
</dbReference>
<evidence type="ECO:0000256" key="3">
    <source>
        <dbReference type="ARBA" id="ARBA00022753"/>
    </source>
</evidence>
<dbReference type="InterPro" id="IPR039937">
    <property type="entry name" value="SNX20/SNX21"/>
</dbReference>
<dbReference type="GO" id="GO:0031901">
    <property type="term" value="C:early endosome membrane"/>
    <property type="evidence" value="ECO:0007669"/>
    <property type="project" value="UniProtKB-SubCell"/>
</dbReference>
<evidence type="ECO:0000256" key="5">
    <source>
        <dbReference type="ARBA" id="ARBA00023121"/>
    </source>
</evidence>
<feature type="compositionally biased region" description="Low complexity" evidence="7">
    <location>
        <begin position="99"/>
        <end position="113"/>
    </location>
</feature>
<keyword evidence="4" id="KW-0653">Protein transport</keyword>
<evidence type="ECO:0000313" key="9">
    <source>
        <dbReference type="Proteomes" id="UP000515150"/>
    </source>
</evidence>
<dbReference type="Gene3D" id="3.30.1520.10">
    <property type="entry name" value="Phox-like domain"/>
    <property type="match status" value="1"/>
</dbReference>
<keyword evidence="6" id="KW-0472">Membrane</keyword>
<feature type="region of interest" description="Disordered" evidence="7">
    <location>
        <begin position="90"/>
        <end position="115"/>
    </location>
</feature>
<comment type="subcellular location">
    <subcellularLocation>
        <location evidence="1">Early endosome membrane</location>
        <topology evidence="1">Peripheral membrane protein</topology>
        <orientation evidence="1">Cytoplasmic side</orientation>
    </subcellularLocation>
</comment>
<dbReference type="Pfam" id="PF00787">
    <property type="entry name" value="PX"/>
    <property type="match status" value="1"/>
</dbReference>
<gene>
    <name evidence="10 11 12" type="primary">snx21</name>
</gene>
<dbReference type="PROSITE" id="PS50195">
    <property type="entry name" value="PX"/>
    <property type="match status" value="1"/>
</dbReference>
<dbReference type="RefSeq" id="XP_029013510.1">
    <property type="nucleotide sequence ID" value="XM_029157677.3"/>
</dbReference>
<evidence type="ECO:0000256" key="2">
    <source>
        <dbReference type="ARBA" id="ARBA00022448"/>
    </source>
</evidence>
<evidence type="ECO:0000313" key="11">
    <source>
        <dbReference type="RefSeq" id="XP_029013509.1"/>
    </source>
</evidence>
<dbReference type="PANTHER" id="PTHR20939:SF10">
    <property type="entry name" value="SORTING NEXIN-21"/>
    <property type="match status" value="1"/>
</dbReference>
<evidence type="ECO:0000256" key="4">
    <source>
        <dbReference type="ARBA" id="ARBA00022927"/>
    </source>
</evidence>
<keyword evidence="9" id="KW-1185">Reference proteome</keyword>
<feature type="compositionally biased region" description="Basic and acidic residues" evidence="7">
    <location>
        <begin position="17"/>
        <end position="42"/>
    </location>
</feature>
<dbReference type="KEGG" id="bspl:114859485"/>
<evidence type="ECO:0000256" key="1">
    <source>
        <dbReference type="ARBA" id="ARBA00004469"/>
    </source>
</evidence>
<evidence type="ECO:0000256" key="6">
    <source>
        <dbReference type="ARBA" id="ARBA00023136"/>
    </source>
</evidence>
<reference evidence="10 11" key="1">
    <citation type="submission" date="2025-04" db="UniProtKB">
        <authorList>
            <consortium name="RefSeq"/>
        </authorList>
    </citation>
    <scope>IDENTIFICATION</scope>
</reference>
<feature type="region of interest" description="Disordered" evidence="7">
    <location>
        <begin position="17"/>
        <end position="44"/>
    </location>
</feature>
<evidence type="ECO:0000256" key="7">
    <source>
        <dbReference type="SAM" id="MobiDB-lite"/>
    </source>
</evidence>
<dbReference type="RefSeq" id="XP_029013509.1">
    <property type="nucleotide sequence ID" value="XM_029157676.3"/>
</dbReference>
<dbReference type="GeneID" id="114859485"/>
<evidence type="ECO:0000313" key="12">
    <source>
        <dbReference type="RefSeq" id="XP_029013510.1"/>
    </source>
</evidence>
<sequence>MASRLLDRLKRSLFKDGRRVGHEQDAGDGREQEAFDQDRWEAELEEEEECVTEQLRGMLCFDGKVGGEDGAEGEESGLDSDSDFLGESMEEGISSTDTSPVGVCPVGPSSSSPLTRQLQQGWRNLRGLGGGPVSSGRRLIDDLLFEVTDASVIHDGSSKYVLYTVHVIQSGGSDKTPAVITRRYSDFQRLHTMLRRNHGDQMARVYFPRKKLRRNFTAETIAKRSQAFEQYLTHLCSLTSLHAAPCVRDFFYLRDLQTGQVFIRVGRYQDALGPLLNAKRLQHKLGWAVYYDDQTQAPPPGSSHWFFTLVGLSWCFQEVDQLEEARNHSDLALRVLTPTDDWSLTLDKPHPQTDPWWPCLDRPHPLLLPLLRAVVRQSWQTGKDKRKWEGPLQLLEEQWARLDNQPTIKEYLVKHNLQENEGEAQTHAEG</sequence>
<dbReference type="RefSeq" id="XP_029013508.1">
    <property type="nucleotide sequence ID" value="XM_029157675.3"/>
</dbReference>
<dbReference type="GO" id="GO:1901981">
    <property type="term" value="F:phosphatidylinositol phosphate binding"/>
    <property type="evidence" value="ECO:0007669"/>
    <property type="project" value="TreeGrafter"/>
</dbReference>
<protein>
    <submittedName>
        <fullName evidence="10 11">Sorting nexin-21</fullName>
    </submittedName>
</protein>
<dbReference type="Proteomes" id="UP000515150">
    <property type="component" value="Chromosome 7"/>
</dbReference>
<dbReference type="SMART" id="SM00312">
    <property type="entry name" value="PX"/>
    <property type="match status" value="1"/>
</dbReference>
<evidence type="ECO:0000259" key="8">
    <source>
        <dbReference type="PROSITE" id="PS50195"/>
    </source>
</evidence>
<keyword evidence="2" id="KW-0813">Transport</keyword>
<keyword evidence="3" id="KW-0967">Endosome</keyword>
<dbReference type="PANTHER" id="PTHR20939">
    <property type="entry name" value="SORTING NEXIN 20, 21"/>
    <property type="match status" value="1"/>
</dbReference>
<dbReference type="AlphaFoldDB" id="A0A6P7N5K9"/>
<proteinExistence type="predicted"/>
<dbReference type="OrthoDB" id="5975050at2759"/>
<keyword evidence="5" id="KW-0446">Lipid-binding</keyword>
<name>A0A6P7N5K9_BETSP</name>
<dbReference type="SUPFAM" id="SSF64268">
    <property type="entry name" value="PX domain"/>
    <property type="match status" value="1"/>
</dbReference>
<evidence type="ECO:0000313" key="10">
    <source>
        <dbReference type="RefSeq" id="XP_029013508.1"/>
    </source>
</evidence>
<dbReference type="CTD" id="90203"/>
<feature type="domain" description="PX" evidence="8">
    <location>
        <begin position="141"/>
        <end position="258"/>
    </location>
</feature>
<dbReference type="GO" id="GO:0015031">
    <property type="term" value="P:protein transport"/>
    <property type="evidence" value="ECO:0007669"/>
    <property type="project" value="UniProtKB-KW"/>
</dbReference>
<accession>A0A6P7N5K9</accession>
<dbReference type="InterPro" id="IPR001683">
    <property type="entry name" value="PX_dom"/>
</dbReference>
<organism evidence="9 12">
    <name type="scientific">Betta splendens</name>
    <name type="common">Siamese fighting fish</name>
    <dbReference type="NCBI Taxonomy" id="158456"/>
    <lineage>
        <taxon>Eukaryota</taxon>
        <taxon>Metazoa</taxon>
        <taxon>Chordata</taxon>
        <taxon>Craniata</taxon>
        <taxon>Vertebrata</taxon>
        <taxon>Euteleostomi</taxon>
        <taxon>Actinopterygii</taxon>
        <taxon>Neopterygii</taxon>
        <taxon>Teleostei</taxon>
        <taxon>Neoteleostei</taxon>
        <taxon>Acanthomorphata</taxon>
        <taxon>Anabantaria</taxon>
        <taxon>Anabantiformes</taxon>
        <taxon>Anabantoidei</taxon>
        <taxon>Osphronemidae</taxon>
        <taxon>Betta</taxon>
    </lineage>
</organism>